<accession>A0ACC0KWT2</accession>
<evidence type="ECO:0000313" key="1">
    <source>
        <dbReference type="EMBL" id="KAI8440642.1"/>
    </source>
</evidence>
<organism evidence="1 2">
    <name type="scientific">Choristoneura fumiferana</name>
    <name type="common">Spruce budworm moth</name>
    <name type="synonym">Archips fumiferana</name>
    <dbReference type="NCBI Taxonomy" id="7141"/>
    <lineage>
        <taxon>Eukaryota</taxon>
        <taxon>Metazoa</taxon>
        <taxon>Ecdysozoa</taxon>
        <taxon>Arthropoda</taxon>
        <taxon>Hexapoda</taxon>
        <taxon>Insecta</taxon>
        <taxon>Pterygota</taxon>
        <taxon>Neoptera</taxon>
        <taxon>Endopterygota</taxon>
        <taxon>Lepidoptera</taxon>
        <taxon>Glossata</taxon>
        <taxon>Ditrysia</taxon>
        <taxon>Tortricoidea</taxon>
        <taxon>Tortricidae</taxon>
        <taxon>Tortricinae</taxon>
        <taxon>Choristoneura</taxon>
    </lineage>
</organism>
<gene>
    <name evidence="1" type="ORF">MSG28_001853</name>
</gene>
<dbReference type="Proteomes" id="UP001064048">
    <property type="component" value="Chromosome 2"/>
</dbReference>
<protein>
    <submittedName>
        <fullName evidence="1">Uncharacterized protein</fullName>
    </submittedName>
</protein>
<evidence type="ECO:0000313" key="2">
    <source>
        <dbReference type="Proteomes" id="UP001064048"/>
    </source>
</evidence>
<reference evidence="1 2" key="1">
    <citation type="journal article" date="2022" name="Genome Biol. Evol.">
        <title>The Spruce Budworm Genome: Reconstructing the Evolutionary History of Antifreeze Proteins.</title>
        <authorList>
            <person name="Beliveau C."/>
            <person name="Gagne P."/>
            <person name="Picq S."/>
            <person name="Vernygora O."/>
            <person name="Keeling C.I."/>
            <person name="Pinkney K."/>
            <person name="Doucet D."/>
            <person name="Wen F."/>
            <person name="Johnston J.S."/>
            <person name="Maaroufi H."/>
            <person name="Boyle B."/>
            <person name="Laroche J."/>
            <person name="Dewar K."/>
            <person name="Juretic N."/>
            <person name="Blackburn G."/>
            <person name="Nisole A."/>
            <person name="Brunet B."/>
            <person name="Brandao M."/>
            <person name="Lumley L."/>
            <person name="Duan J."/>
            <person name="Quan G."/>
            <person name="Lucarotti C.J."/>
            <person name="Roe A.D."/>
            <person name="Sperling F.A.H."/>
            <person name="Levesque R.C."/>
            <person name="Cusson M."/>
        </authorList>
    </citation>
    <scope>NUCLEOTIDE SEQUENCE [LARGE SCALE GENOMIC DNA]</scope>
    <source>
        <strain evidence="1">Glfc:IPQL:Cfum</strain>
    </source>
</reference>
<proteinExistence type="predicted"/>
<sequence length="1926" mass="210456">MVVCSGGAGEAGPAIVSGHAALGALLILMLCRTKSTDTRQPNTPGKFIVWFRNETTLLVLWQPPYPPGAYTHYKSELYVEKEGEPPGPAQAAFKGLVPGRAYNISVQTVSEPEISAPTPRSTAPCRCGRATSPCRPPTAPPPPSGSSTKCLCRAGGGRGRGGGAARRLAPVVRARNDTPSALFEGLEPGAHYTVTVKTMSGKVTSWPAPAEVTLKPLPVRDLQWKYQDEAEGGGIFVWWQPAEGSTQDEYKVSYHEAGGSDDSSTLTTTGTNVTLDATGGAALLPGRNYTVSVMAVSRGVEGAEAVFAAPTVPLAPVVRSWAAACARCGWPGAPTSTRARTSTSCATVAAPTPPSRQTPPTPTITDTNATLEDLFPGAVYEIQVAAISHGLRSERHTVLKPVRPVPAEWMGVERATSNSVVVRWRGPAQPSRLGAFLLQYRTHNDRKWTRLPPLPPNITEAEIVDMTHGERYSIQLDTLSEAAAGGDSVDSGEPRRADHTVRPNPVSNVAALVDTRNMTLEWPRPKGRVECGGRTRTARRRRVLRGGRGGRGHPPGKGAGARNLTAEGEERSVRALLDKLEPGQAYTMTIVNEPEGDGDGSGNDTQPAILVVYTLTPATDSRFDSYRFRLEGAGEPAREETRAAGAPPRRLVFAALTPGRLYNVTMWTVSRNVTSHPVQRQARLYPRPVAWLKAESVEARSVALAWARPAGDFTDFELQYLAAADRLEAAATPALRLTVRSGTPATILTRSAGLSTTVRTQQAAPPAPRAFHPTDAKPSELTFAWELPAAEANGVLDAFVVDYAPQGQPDQNRTITFPPDARSGVVSGLTPGGTYSFRLWARTGAGAGPAARWTQQLGIAAPPRPPPHATPAAVRATPTTVAVRFRQDYFSQANGNVTAYALVVAQEPRNDSLDRLPGWRDVQGLPVWPPYQVTEPYFPFHNGAVEEFVIGSERCEGNGRAYCNGPLRPGAAYYVKLRAYTARDKFTDTAYALVYTEVDNTAWIIGVCAGLGALAAAGAAWAALRRRRPRAAPAPAAPAPRATRPVPVADFIDHYRLMSADSDFRFSEEFEELKHVGREQPTTAADLPVNRPKNRFTNILPYDHSRYKLQPVDDEEGSDYINANYVPGHSSPREFIVTQGPLHSTRDDFWRMVWESGARAIVMLTRCVEKKCDRYWPYDTRPVYYGDIAVTALNESRFPDWTVTELLASRGAEQRVVKHFHFTTWPDFGVPDPPTTLARFVRTFRERLGAGESRPVVVHCSAGVGRSGTFIALDRALQQLAARADALDIFGMVHQLRRERVWMVQTEQQYICIHQCIVAALEGVDLAHHPHPHHRDRDRDRDLMHHNQAFEASTTGSSCRLYLLNVQAEMLSKACSHNIINVEKYISTCYFYTFGRGCARCTAALAAAAAAAAQVPRMWVNGSGAPSSAGRGPAATRSRPARASPRPPPAVQYAATGVTTRVPLLQSYVLADILFDLIYLLYVDFFYRLENVAVMTEWSGRRPRPCSGRAKVSAAVDPRHIGRRRARILTRVNVRGILNKLTPEKFQKLSDDLLGLELDSDKVLKGVILLIFEKALDEPKYSSMYAQLCKRLSEEAPNLEPAPQPCTFRLLLLNKCRAEFENRAQAFAAFEERALAPEDEERRHLAKCKMLGNIKFIGELGKLEILAESILHRCIQNLLARRAAADHHEDLECLAQLVRTCGRVLDSERGRGLMDQYFARIETLSQSRELAPRIRFMLRDVVELRRGGWTPRAAVSAEGPVPIQQLRHDHEPRRDTRHDRDPALALVPPPDKLFGNGFGGRDAFRQRSAPSAPSYYAHQRPAHFGKHAAANGKEPPRLHKARLPAAGAGALEDVQMRPAAYSLMFTASANRLPKQHAPAPPLLLPPPAPQKSLGAGAGLPGGALLKEPAITIKPAPDKRDKPKKDK</sequence>
<keyword evidence="2" id="KW-1185">Reference proteome</keyword>
<feature type="non-terminal residue" evidence="1">
    <location>
        <position position="1926"/>
    </location>
</feature>
<comment type="caution">
    <text evidence="1">The sequence shown here is derived from an EMBL/GenBank/DDBJ whole genome shotgun (WGS) entry which is preliminary data.</text>
</comment>
<dbReference type="EMBL" id="CM046102">
    <property type="protein sequence ID" value="KAI8440642.1"/>
    <property type="molecule type" value="Genomic_DNA"/>
</dbReference>
<name>A0ACC0KWT2_CHOFU</name>